<keyword evidence="2" id="KW-1185">Reference proteome</keyword>
<evidence type="ECO:0000313" key="1">
    <source>
        <dbReference type="EMBL" id="KAJ0031525.1"/>
    </source>
</evidence>
<gene>
    <name evidence="1" type="ORF">Pint_13134</name>
</gene>
<reference evidence="2" key="1">
    <citation type="journal article" date="2023" name="G3 (Bethesda)">
        <title>Genome assembly and association tests identify interacting loci associated with vigor, precocity, and sex in interspecific pistachio rootstocks.</title>
        <authorList>
            <person name="Palmer W."/>
            <person name="Jacygrad E."/>
            <person name="Sagayaradj S."/>
            <person name="Cavanaugh K."/>
            <person name="Han R."/>
            <person name="Bertier L."/>
            <person name="Beede B."/>
            <person name="Kafkas S."/>
            <person name="Golino D."/>
            <person name="Preece J."/>
            <person name="Michelmore R."/>
        </authorList>
    </citation>
    <scope>NUCLEOTIDE SEQUENCE [LARGE SCALE GENOMIC DNA]</scope>
</reference>
<dbReference type="Proteomes" id="UP001163603">
    <property type="component" value="Chromosome 8"/>
</dbReference>
<comment type="caution">
    <text evidence="1">The sequence shown here is derived from an EMBL/GenBank/DDBJ whole genome shotgun (WGS) entry which is preliminary data.</text>
</comment>
<protein>
    <submittedName>
        <fullName evidence="1">Uncharacterized protein</fullName>
    </submittedName>
</protein>
<organism evidence="1 2">
    <name type="scientific">Pistacia integerrima</name>
    <dbReference type="NCBI Taxonomy" id="434235"/>
    <lineage>
        <taxon>Eukaryota</taxon>
        <taxon>Viridiplantae</taxon>
        <taxon>Streptophyta</taxon>
        <taxon>Embryophyta</taxon>
        <taxon>Tracheophyta</taxon>
        <taxon>Spermatophyta</taxon>
        <taxon>Magnoliopsida</taxon>
        <taxon>eudicotyledons</taxon>
        <taxon>Gunneridae</taxon>
        <taxon>Pentapetalae</taxon>
        <taxon>rosids</taxon>
        <taxon>malvids</taxon>
        <taxon>Sapindales</taxon>
        <taxon>Anacardiaceae</taxon>
        <taxon>Pistacia</taxon>
    </lineage>
</organism>
<dbReference type="EMBL" id="CM047743">
    <property type="protein sequence ID" value="KAJ0031525.1"/>
    <property type="molecule type" value="Genomic_DNA"/>
</dbReference>
<accession>A0ACC0YBI8</accession>
<evidence type="ECO:0000313" key="2">
    <source>
        <dbReference type="Proteomes" id="UP001163603"/>
    </source>
</evidence>
<sequence>MFRITIFELPSNRLPTHHNNNHHNPIEATVDSRTTTFHRCPLPMPPKRGCRQDKGTNIMACKLQTNLSS</sequence>
<proteinExistence type="predicted"/>
<name>A0ACC0YBI8_9ROSI</name>